<feature type="region of interest" description="Disordered" evidence="1">
    <location>
        <begin position="71"/>
        <end position="121"/>
    </location>
</feature>
<evidence type="ECO:0000313" key="3">
    <source>
        <dbReference type="EMBL" id="MBR7673639.1"/>
    </source>
</evidence>
<keyword evidence="2" id="KW-0812">Transmembrane</keyword>
<reference evidence="3" key="1">
    <citation type="submission" date="2021-04" db="EMBL/GenBank/DDBJ databases">
        <title>Sequencing of actinobacteria type strains.</title>
        <authorList>
            <person name="Nguyen G.-S."/>
            <person name="Wentzel A."/>
        </authorList>
    </citation>
    <scope>NUCLEOTIDE SEQUENCE</scope>
    <source>
        <strain evidence="3">DSM 42095</strain>
    </source>
</reference>
<dbReference type="PANTHER" id="PTHR42305">
    <property type="entry name" value="MEMBRANE PROTEIN RV1733C-RELATED"/>
    <property type="match status" value="1"/>
</dbReference>
<dbReference type="PANTHER" id="PTHR42305:SF1">
    <property type="entry name" value="MEMBRANE PROTEIN RV1733C-RELATED"/>
    <property type="match status" value="1"/>
</dbReference>
<feature type="transmembrane region" description="Helical" evidence="2">
    <location>
        <begin position="148"/>
        <end position="166"/>
    </location>
</feature>
<keyword evidence="2" id="KW-1133">Transmembrane helix</keyword>
<evidence type="ECO:0000313" key="4">
    <source>
        <dbReference type="Proteomes" id="UP000675554"/>
    </source>
</evidence>
<proteinExistence type="predicted"/>
<evidence type="ECO:0000256" key="2">
    <source>
        <dbReference type="SAM" id="Phobius"/>
    </source>
</evidence>
<keyword evidence="2" id="KW-0472">Membrane</keyword>
<name>A0A8T4INT9_9ACTN</name>
<dbReference type="InterPro" id="IPR039708">
    <property type="entry name" value="MT1774/Rv1733c-like"/>
</dbReference>
<protein>
    <submittedName>
        <fullName evidence="3">Uncharacterized protein</fullName>
    </submittedName>
</protein>
<dbReference type="AlphaFoldDB" id="A0A8T4INT9"/>
<evidence type="ECO:0000256" key="1">
    <source>
        <dbReference type="SAM" id="MobiDB-lite"/>
    </source>
</evidence>
<keyword evidence="4" id="KW-1185">Reference proteome</keyword>
<sequence>MRSIVGLWRWRGNPLCRRSDRREAWLAFWAVVLIVLGAPLVGWLGTVKAHDALLSTVEQQRQNRHQVWASAESLATRPPVDTDPESAAEPDTRRQVTARWTGPDGTSHSGTVRAGHGVQPGERFRIWTDDQGRIASRPMTERSAGSHAALAGLAAAAGTAGALEAARRLAIRQVMRRRYARWDAEWQRIGPDWGRTGTSN</sequence>
<feature type="transmembrane region" description="Helical" evidence="2">
    <location>
        <begin position="24"/>
        <end position="45"/>
    </location>
</feature>
<accession>A0A8T4INT9</accession>
<gene>
    <name evidence="3" type="ORF">KDA82_11535</name>
</gene>
<comment type="caution">
    <text evidence="3">The sequence shown here is derived from an EMBL/GenBank/DDBJ whole genome shotgun (WGS) entry which is preliminary data.</text>
</comment>
<dbReference type="EMBL" id="JAGSMN010000231">
    <property type="protein sequence ID" value="MBR7673639.1"/>
    <property type="molecule type" value="Genomic_DNA"/>
</dbReference>
<dbReference type="Proteomes" id="UP000675554">
    <property type="component" value="Unassembled WGS sequence"/>
</dbReference>
<organism evidence="3 4">
    <name type="scientific">Streptomyces daliensis</name>
    <dbReference type="NCBI Taxonomy" id="299421"/>
    <lineage>
        <taxon>Bacteria</taxon>
        <taxon>Bacillati</taxon>
        <taxon>Actinomycetota</taxon>
        <taxon>Actinomycetes</taxon>
        <taxon>Kitasatosporales</taxon>
        <taxon>Streptomycetaceae</taxon>
        <taxon>Streptomyces</taxon>
    </lineage>
</organism>